<dbReference type="EMBL" id="CM002912">
    <property type="protein sequence ID" value="KMZ00806.1"/>
    <property type="molecule type" value="Genomic_DNA"/>
</dbReference>
<feature type="region of interest" description="Disordered" evidence="1">
    <location>
        <begin position="166"/>
        <end position="218"/>
    </location>
</feature>
<dbReference type="Bgee" id="FBgn0183918">
    <property type="expression patterns" value="Expressed in embryo and 3 other cell types or tissues"/>
</dbReference>
<feature type="compositionally biased region" description="Low complexity" evidence="1">
    <location>
        <begin position="171"/>
        <end position="187"/>
    </location>
</feature>
<gene>
    <name evidence="2" type="primary">Dsim\GD12182</name>
    <name evidence="2" type="ORF">Dsimw501_GD12182</name>
</gene>
<proteinExistence type="predicted"/>
<dbReference type="AlphaFoldDB" id="A0A0J9UQ51"/>
<reference evidence="2" key="2">
    <citation type="submission" date="2014-06" db="EMBL/GenBank/DDBJ databases">
        <authorList>
            <person name="Hu T."/>
            <person name="Eisen M.B."/>
            <person name="Thornton K.R."/>
            <person name="Andolfatto P."/>
        </authorList>
    </citation>
    <scope>NUCLEOTIDE SEQUENCE</scope>
    <source>
        <strain evidence="2">W501</strain>
    </source>
</reference>
<dbReference type="OrthoDB" id="7975544at2759"/>
<name>A0A0J9UQ51_DROSI</name>
<dbReference type="Proteomes" id="UP000035880">
    <property type="component" value="Chromosome 3L"/>
</dbReference>
<reference evidence="2" key="3">
    <citation type="submission" date="2015-04" db="EMBL/GenBank/DDBJ databases">
        <authorList>
            <consortium name="FlyBase"/>
        </authorList>
    </citation>
    <scope>NUCLEOTIDE SEQUENCE</scope>
    <source>
        <strain evidence="2">W501</strain>
    </source>
</reference>
<sequence>MLRPQLCFRFFFGIFLQGRTPYCDTSSVVTLERKENKRAIIVFPTGALRPSMDPFNPRAVTFMTDANNNNNSDGNHLAAQPMPVVLPPEVLRCKKRLNPGHNPVGDLDTDQPVYTKRCRYDESDLAAQYCNDFFSLPATQIIGTQASLMDYEMQATGGMMMMESETSFPAQQQHQEQQPHPQQPQHYQRIHQHYQESAEQRVPAPQQKSRKSNNSIGKIKLKSIGSEAEADLYIATHGGSLHHFRGLGGSELEESDI</sequence>
<reference evidence="2" key="1">
    <citation type="journal article" date="2013" name="Genome Res.">
        <title>A second-generation assembly of the Drosophila simulans genome provides new insights into patterns of lineage-specific divergence.</title>
        <authorList>
            <person name="Hu T.T."/>
            <person name="Eisen M.B."/>
            <person name="Thornton K.R."/>
            <person name="Andolfatto P."/>
        </authorList>
    </citation>
    <scope>NUCLEOTIDE SEQUENCE [LARGE SCALE GENOMIC DNA]</scope>
    <source>
        <strain evidence="2">W501</strain>
    </source>
</reference>
<evidence type="ECO:0000313" key="2">
    <source>
        <dbReference type="EMBL" id="KMZ00806.1"/>
    </source>
</evidence>
<organism evidence="2">
    <name type="scientific">Drosophila simulans</name>
    <name type="common">Fruit fly</name>
    <dbReference type="NCBI Taxonomy" id="7240"/>
    <lineage>
        <taxon>Eukaryota</taxon>
        <taxon>Metazoa</taxon>
        <taxon>Ecdysozoa</taxon>
        <taxon>Arthropoda</taxon>
        <taxon>Hexapoda</taxon>
        <taxon>Insecta</taxon>
        <taxon>Pterygota</taxon>
        <taxon>Neoptera</taxon>
        <taxon>Endopterygota</taxon>
        <taxon>Diptera</taxon>
        <taxon>Brachycera</taxon>
        <taxon>Muscomorpha</taxon>
        <taxon>Ephydroidea</taxon>
        <taxon>Drosophilidae</taxon>
        <taxon>Drosophila</taxon>
        <taxon>Sophophora</taxon>
    </lineage>
</organism>
<protein>
    <submittedName>
        <fullName evidence="2">Uncharacterized protein</fullName>
    </submittedName>
</protein>
<dbReference type="KEGG" id="dsi:Dsimw501_GD12182"/>
<evidence type="ECO:0000256" key="1">
    <source>
        <dbReference type="SAM" id="MobiDB-lite"/>
    </source>
</evidence>
<accession>A0A0J9UQ51</accession>